<evidence type="ECO:0000313" key="4">
    <source>
        <dbReference type="EMBL" id="ATL48560.1"/>
    </source>
</evidence>
<keyword evidence="1" id="KW-0812">Transmembrane</keyword>
<name>A0A291QX94_9BACT</name>
<feature type="signal peptide" evidence="2">
    <location>
        <begin position="1"/>
        <end position="19"/>
    </location>
</feature>
<dbReference type="AlphaFoldDB" id="A0A291QX94"/>
<evidence type="ECO:0000256" key="2">
    <source>
        <dbReference type="SAM" id="SignalP"/>
    </source>
</evidence>
<feature type="domain" description="DUF4349" evidence="3">
    <location>
        <begin position="70"/>
        <end position="151"/>
    </location>
</feature>
<dbReference type="RefSeq" id="WP_098194933.1">
    <property type="nucleotide sequence ID" value="NZ_CP023777.1"/>
</dbReference>
<keyword evidence="2" id="KW-0732">Signal</keyword>
<dbReference type="Pfam" id="PF14257">
    <property type="entry name" value="DUF4349"/>
    <property type="match status" value="1"/>
</dbReference>
<keyword evidence="1" id="KW-0472">Membrane</keyword>
<feature type="transmembrane region" description="Helical" evidence="1">
    <location>
        <begin position="239"/>
        <end position="259"/>
    </location>
</feature>
<dbReference type="KEGG" id="cbae:COR50_16095"/>
<keyword evidence="5" id="KW-1185">Reference proteome</keyword>
<evidence type="ECO:0000256" key="1">
    <source>
        <dbReference type="SAM" id="Phobius"/>
    </source>
</evidence>
<proteinExistence type="predicted"/>
<keyword evidence="1" id="KW-1133">Transmembrane helix</keyword>
<evidence type="ECO:0000313" key="5">
    <source>
        <dbReference type="Proteomes" id="UP000220133"/>
    </source>
</evidence>
<accession>A0A291QX94</accession>
<dbReference type="InterPro" id="IPR025645">
    <property type="entry name" value="DUF4349"/>
</dbReference>
<sequence length="274" mass="31042">MRSNKFTPALFCAIIFCFACNNKPAASKFEDVQSSRLLVDEAASNTVGVDDDELSIPDTTALLGAYFTDKLVKKANIKFSIDSVAMTRSRIREIIVKYDGYIEAETEDRNDYSWNLATTVRVPQESFMATVYDLTSLAKTLDYKNISARNVYIDYMVAQMQENAGNPVPEGQRGTNTELAISRQIGAKAQLLRLDDAIKWSTVKLEVYRETPYMPAPQPTFFMELKDALSSGVMILGDFILFFARYLFVLLLAIMVYWVSKLLYRKYKLVKPGK</sequence>
<evidence type="ECO:0000259" key="3">
    <source>
        <dbReference type="Pfam" id="PF14257"/>
    </source>
</evidence>
<feature type="chain" id="PRO_5013194587" description="DUF4349 domain-containing protein" evidence="2">
    <location>
        <begin position="20"/>
        <end position="274"/>
    </location>
</feature>
<protein>
    <recommendedName>
        <fullName evidence="3">DUF4349 domain-containing protein</fullName>
    </recommendedName>
</protein>
<dbReference type="Proteomes" id="UP000220133">
    <property type="component" value="Chromosome"/>
</dbReference>
<organism evidence="4 5">
    <name type="scientific">Chitinophaga caeni</name>
    <dbReference type="NCBI Taxonomy" id="2029983"/>
    <lineage>
        <taxon>Bacteria</taxon>
        <taxon>Pseudomonadati</taxon>
        <taxon>Bacteroidota</taxon>
        <taxon>Chitinophagia</taxon>
        <taxon>Chitinophagales</taxon>
        <taxon>Chitinophagaceae</taxon>
        <taxon>Chitinophaga</taxon>
    </lineage>
</organism>
<reference evidence="4 5" key="1">
    <citation type="submission" date="2017-10" db="EMBL/GenBank/DDBJ databases">
        <title>Paenichitinophaga pekingensis gen. nov., sp. nov., isolated from activated sludge.</title>
        <authorList>
            <person name="Jin D."/>
            <person name="Kong X."/>
            <person name="Deng Y."/>
            <person name="Bai Z."/>
        </authorList>
    </citation>
    <scope>NUCLEOTIDE SEQUENCE [LARGE SCALE GENOMIC DNA]</scope>
    <source>
        <strain evidence="4 5">13</strain>
    </source>
</reference>
<dbReference type="OrthoDB" id="5381491at2"/>
<gene>
    <name evidence="4" type="ORF">COR50_16095</name>
</gene>
<dbReference type="EMBL" id="CP023777">
    <property type="protein sequence ID" value="ATL48560.1"/>
    <property type="molecule type" value="Genomic_DNA"/>
</dbReference>